<evidence type="ECO:0000256" key="1">
    <source>
        <dbReference type="SAM" id="Phobius"/>
    </source>
</evidence>
<proteinExistence type="predicted"/>
<dbReference type="Pfam" id="PF07686">
    <property type="entry name" value="V-set"/>
    <property type="match status" value="1"/>
</dbReference>
<feature type="transmembrane region" description="Helical" evidence="1">
    <location>
        <begin position="145"/>
        <end position="163"/>
    </location>
</feature>
<dbReference type="AlphaFoldDB" id="A0AA88T7U4"/>
<dbReference type="InterPro" id="IPR036179">
    <property type="entry name" value="Ig-like_dom_sf"/>
</dbReference>
<gene>
    <name evidence="4" type="ORF">Q5P01_005967</name>
</gene>
<dbReference type="Proteomes" id="UP001187415">
    <property type="component" value="Unassembled WGS sequence"/>
</dbReference>
<keyword evidence="2" id="KW-0732">Signal</keyword>
<dbReference type="InterPro" id="IPR013106">
    <property type="entry name" value="Ig_V-set"/>
</dbReference>
<keyword evidence="1" id="KW-1133">Transmembrane helix</keyword>
<sequence>MDLLWMILVFLVCARAQNITEVRVELGQNVTLKCSGDNSNTYWYMEMYHSQVQGFIGRSFSNDPSDSQYQVRTVRPKYSAFGNSLMIINITADDCRLYFCGRKINNSVHFMDTFNLVSAMTPSTNDSGLNGASVWQTDLIRTVSLGLNAFLTFGTVSLLCLLLRLKKKKNVSCTDGLTLYENTQSLRTAKVN</sequence>
<reference evidence="4" key="1">
    <citation type="submission" date="2023-07" db="EMBL/GenBank/DDBJ databases">
        <title>Chromosome-level Genome Assembly of Striped Snakehead (Channa striata).</title>
        <authorList>
            <person name="Liu H."/>
        </authorList>
    </citation>
    <scope>NUCLEOTIDE SEQUENCE</scope>
    <source>
        <strain evidence="4">Gz</strain>
        <tissue evidence="4">Muscle</tissue>
    </source>
</reference>
<keyword evidence="1" id="KW-0472">Membrane</keyword>
<evidence type="ECO:0000313" key="5">
    <source>
        <dbReference type="Proteomes" id="UP001187415"/>
    </source>
</evidence>
<accession>A0AA88T7U4</accession>
<feature type="chain" id="PRO_5041723572" description="Immunoglobulin domain-containing protein" evidence="2">
    <location>
        <begin position="17"/>
        <end position="192"/>
    </location>
</feature>
<comment type="caution">
    <text evidence="4">The sequence shown here is derived from an EMBL/GenBank/DDBJ whole genome shotgun (WGS) entry which is preliminary data.</text>
</comment>
<dbReference type="InterPro" id="IPR013783">
    <property type="entry name" value="Ig-like_fold"/>
</dbReference>
<keyword evidence="1" id="KW-0812">Transmembrane</keyword>
<dbReference type="Gene3D" id="2.60.40.10">
    <property type="entry name" value="Immunoglobulins"/>
    <property type="match status" value="1"/>
</dbReference>
<organism evidence="4 5">
    <name type="scientific">Channa striata</name>
    <name type="common">Snakehead murrel</name>
    <name type="synonym">Ophicephalus striatus</name>
    <dbReference type="NCBI Taxonomy" id="64152"/>
    <lineage>
        <taxon>Eukaryota</taxon>
        <taxon>Metazoa</taxon>
        <taxon>Chordata</taxon>
        <taxon>Craniata</taxon>
        <taxon>Vertebrata</taxon>
        <taxon>Euteleostomi</taxon>
        <taxon>Actinopterygii</taxon>
        <taxon>Neopterygii</taxon>
        <taxon>Teleostei</taxon>
        <taxon>Neoteleostei</taxon>
        <taxon>Acanthomorphata</taxon>
        <taxon>Anabantaria</taxon>
        <taxon>Anabantiformes</taxon>
        <taxon>Channoidei</taxon>
        <taxon>Channidae</taxon>
        <taxon>Channa</taxon>
    </lineage>
</organism>
<feature type="signal peptide" evidence="2">
    <location>
        <begin position="1"/>
        <end position="16"/>
    </location>
</feature>
<name>A0AA88T7U4_CHASR</name>
<keyword evidence="5" id="KW-1185">Reference proteome</keyword>
<evidence type="ECO:0000313" key="4">
    <source>
        <dbReference type="EMBL" id="KAK2857232.1"/>
    </source>
</evidence>
<dbReference type="InterPro" id="IPR003599">
    <property type="entry name" value="Ig_sub"/>
</dbReference>
<evidence type="ECO:0000256" key="2">
    <source>
        <dbReference type="SAM" id="SignalP"/>
    </source>
</evidence>
<dbReference type="SMART" id="SM00409">
    <property type="entry name" value="IG"/>
    <property type="match status" value="1"/>
</dbReference>
<dbReference type="EMBL" id="JAUPFM010000003">
    <property type="protein sequence ID" value="KAK2857232.1"/>
    <property type="molecule type" value="Genomic_DNA"/>
</dbReference>
<feature type="domain" description="Immunoglobulin" evidence="3">
    <location>
        <begin position="19"/>
        <end position="119"/>
    </location>
</feature>
<evidence type="ECO:0000259" key="3">
    <source>
        <dbReference type="SMART" id="SM00409"/>
    </source>
</evidence>
<protein>
    <recommendedName>
        <fullName evidence="3">Immunoglobulin domain-containing protein</fullName>
    </recommendedName>
</protein>
<dbReference type="SUPFAM" id="SSF48726">
    <property type="entry name" value="Immunoglobulin"/>
    <property type="match status" value="1"/>
</dbReference>